<dbReference type="InterPro" id="IPR027417">
    <property type="entry name" value="P-loop_NTPase"/>
</dbReference>
<dbReference type="Pfam" id="PF13469">
    <property type="entry name" value="Sulfotransfer_3"/>
    <property type="match status" value="1"/>
</dbReference>
<reference evidence="2 3" key="1">
    <citation type="journal article" date="2018" name="Appl. Environ. Microbiol.">
        <title>Genome rearrangement shapes Prochlorococcus ecological adaptation.</title>
        <authorList>
            <person name="Yan W."/>
            <person name="Wei S."/>
            <person name="Wang Q."/>
            <person name="Xiao X."/>
            <person name="Zeng Q."/>
            <person name="Jiao N."/>
            <person name="Zhang R."/>
        </authorList>
    </citation>
    <scope>NUCLEOTIDE SEQUENCE [LARGE SCALE GENOMIC DNA]</scope>
    <source>
        <strain evidence="2 3">XMU1408</strain>
    </source>
</reference>
<keyword evidence="2" id="KW-0808">Transferase</keyword>
<dbReference type="Gene3D" id="1.25.40.10">
    <property type="entry name" value="Tetratricopeptide repeat domain"/>
    <property type="match status" value="4"/>
</dbReference>
<dbReference type="InterPro" id="IPR037919">
    <property type="entry name" value="OGT"/>
</dbReference>
<gene>
    <name evidence="2" type="ORF">DNJ73_00300</name>
</gene>
<dbReference type="SMART" id="SM00028">
    <property type="entry name" value="TPR"/>
    <property type="match status" value="6"/>
</dbReference>
<dbReference type="Pfam" id="PF13414">
    <property type="entry name" value="TPR_11"/>
    <property type="match status" value="1"/>
</dbReference>
<dbReference type="GO" id="GO:0097363">
    <property type="term" value="F:protein O-acetylglucosaminyltransferase activity"/>
    <property type="evidence" value="ECO:0007669"/>
    <property type="project" value="TreeGrafter"/>
</dbReference>
<dbReference type="PANTHER" id="PTHR44366:SF1">
    <property type="entry name" value="UDP-N-ACETYLGLUCOSAMINE--PEPTIDE N-ACETYLGLUCOSAMINYLTRANSFERASE 110 KDA SUBUNIT"/>
    <property type="match status" value="1"/>
</dbReference>
<dbReference type="GO" id="GO:0006493">
    <property type="term" value="P:protein O-linked glycosylation"/>
    <property type="evidence" value="ECO:0007669"/>
    <property type="project" value="InterPro"/>
</dbReference>
<dbReference type="Proteomes" id="UP000247807">
    <property type="component" value="Unassembled WGS sequence"/>
</dbReference>
<dbReference type="RefSeq" id="WP_158465741.1">
    <property type="nucleotide sequence ID" value="NZ_QJUE01000001.1"/>
</dbReference>
<dbReference type="SUPFAM" id="SSF52540">
    <property type="entry name" value="P-loop containing nucleoside triphosphate hydrolases"/>
    <property type="match status" value="1"/>
</dbReference>
<accession>A0A318R2B5</accession>
<dbReference type="PROSITE" id="PS50005">
    <property type="entry name" value="TPR"/>
    <property type="match status" value="3"/>
</dbReference>
<protein>
    <submittedName>
        <fullName evidence="2">Sulfotransferase family protein</fullName>
    </submittedName>
</protein>
<feature type="repeat" description="TPR" evidence="1">
    <location>
        <begin position="216"/>
        <end position="249"/>
    </location>
</feature>
<evidence type="ECO:0000256" key="1">
    <source>
        <dbReference type="PROSITE-ProRule" id="PRU00339"/>
    </source>
</evidence>
<name>A0A318R2B5_PROMR</name>
<dbReference type="InterPro" id="IPR011990">
    <property type="entry name" value="TPR-like_helical_dom_sf"/>
</dbReference>
<dbReference type="InterPro" id="IPR019734">
    <property type="entry name" value="TPR_rpt"/>
</dbReference>
<organism evidence="2 3">
    <name type="scientific">Prochlorococcus marinus XMU1408</name>
    <dbReference type="NCBI Taxonomy" id="2213228"/>
    <lineage>
        <taxon>Bacteria</taxon>
        <taxon>Bacillati</taxon>
        <taxon>Cyanobacteriota</taxon>
        <taxon>Cyanophyceae</taxon>
        <taxon>Synechococcales</taxon>
        <taxon>Prochlorococcaceae</taxon>
        <taxon>Prochlorococcus</taxon>
    </lineage>
</organism>
<comment type="caution">
    <text evidence="2">The sequence shown here is derived from an EMBL/GenBank/DDBJ whole genome shotgun (WGS) entry which is preliminary data.</text>
</comment>
<feature type="repeat" description="TPR" evidence="1">
    <location>
        <begin position="114"/>
        <end position="147"/>
    </location>
</feature>
<proteinExistence type="predicted"/>
<dbReference type="Pfam" id="PF00515">
    <property type="entry name" value="TPR_1"/>
    <property type="match status" value="2"/>
</dbReference>
<dbReference type="OrthoDB" id="536969at2"/>
<dbReference type="Pfam" id="PF13181">
    <property type="entry name" value="TPR_8"/>
    <property type="match status" value="1"/>
</dbReference>
<evidence type="ECO:0000313" key="3">
    <source>
        <dbReference type="Proteomes" id="UP000247807"/>
    </source>
</evidence>
<dbReference type="PANTHER" id="PTHR44366">
    <property type="entry name" value="UDP-N-ACETYLGLUCOSAMINE--PEPTIDE N-ACETYLGLUCOSAMINYLTRANSFERASE 110 KDA SUBUNIT"/>
    <property type="match status" value="1"/>
</dbReference>
<sequence length="584" mass="67619">MIKKPGQEKKRNKKKNEIKIFNVPFDSGEIIKNSTINTNTPSNNYKEKIINQAFNFHAQGNISEAEKYYKKIINKGLIDYRVFSNYGIILKNQGKLKEAELLTRKAIKLKTNYAEAYSNLGNILRDLRKSKEAELSTRKAIELNPNFADAHLNLGNILRDLGKLKEAELSTRKAIELKHDFAKAHCNLGIILKDLGKLKEAELSTLKAIELKTNYAEAYSNLGNILKDLGKLKEAELSTRKAIELNADDAKAYYLLSLLEYSNENKRWQNQLFSKDILKNKLEKDQIDIYFARANILHKEKNYEESSKYLELANKLKLNFNPSNSDNFINKSKKLLIESYKKEITKKEYKSSSESIFIVGMFRSGSTLLESILSMSNNVYDLGEVNILEESFLQWNKSKQETNLAKLYDEKVNNKTKLNITTNKWLYNYQYAGIIARHIPNAKIIHCHRHPLDNILSIYRAHFSSGSEFSSSIIDCTRVYLDQEEIMSKYKNRFRSKIYDLNYDSLVRNPNQEIKSLISWLDWKWDKTYLTPHLNPRSVLTASNVQVRSPINAKSIGGWKNYKDMLKPAIEILTQIDRYQDLVA</sequence>
<dbReference type="SUPFAM" id="SSF48452">
    <property type="entry name" value="TPR-like"/>
    <property type="match status" value="1"/>
</dbReference>
<dbReference type="EMBL" id="QJUE01000001">
    <property type="protein sequence ID" value="PYE03665.1"/>
    <property type="molecule type" value="Genomic_DNA"/>
</dbReference>
<dbReference type="Gene3D" id="3.40.50.300">
    <property type="entry name" value="P-loop containing nucleotide triphosphate hydrolases"/>
    <property type="match status" value="1"/>
</dbReference>
<keyword evidence="1" id="KW-0802">TPR repeat</keyword>
<feature type="repeat" description="TPR" evidence="1">
    <location>
        <begin position="148"/>
        <end position="181"/>
    </location>
</feature>
<evidence type="ECO:0000313" key="2">
    <source>
        <dbReference type="EMBL" id="PYE03665.1"/>
    </source>
</evidence>
<dbReference type="AlphaFoldDB" id="A0A318R2B5"/>